<evidence type="ECO:0000313" key="9">
    <source>
        <dbReference type="Proteomes" id="UP000708148"/>
    </source>
</evidence>
<dbReference type="Pfam" id="PF07647">
    <property type="entry name" value="SAM_2"/>
    <property type="match status" value="1"/>
</dbReference>
<keyword evidence="4" id="KW-0234">DNA repair</keyword>
<gene>
    <name evidence="8" type="ORF">OSTQU699_LOCUS9029</name>
</gene>
<dbReference type="GO" id="GO:0005634">
    <property type="term" value="C:nucleus"/>
    <property type="evidence" value="ECO:0007669"/>
    <property type="project" value="UniProtKB-SubCell"/>
</dbReference>
<keyword evidence="9" id="KW-1185">Reference proteome</keyword>
<dbReference type="InterPro" id="IPR036866">
    <property type="entry name" value="RibonucZ/Hydroxyglut_hydro"/>
</dbReference>
<dbReference type="CDD" id="cd16273">
    <property type="entry name" value="SNM1A-1C-like_MBL-fold"/>
    <property type="match status" value="1"/>
</dbReference>
<protein>
    <recommendedName>
        <fullName evidence="7">SAM domain-containing protein</fullName>
    </recommendedName>
</protein>
<comment type="subcellular location">
    <subcellularLocation>
        <location evidence="1">Nucleus</location>
    </subcellularLocation>
</comment>
<evidence type="ECO:0000256" key="3">
    <source>
        <dbReference type="ARBA" id="ARBA00022763"/>
    </source>
</evidence>
<dbReference type="Gene3D" id="3.40.50.12650">
    <property type="match status" value="1"/>
</dbReference>
<feature type="compositionally biased region" description="Basic and acidic residues" evidence="6">
    <location>
        <begin position="148"/>
        <end position="159"/>
    </location>
</feature>
<dbReference type="Gene3D" id="3.60.15.10">
    <property type="entry name" value="Ribonuclease Z/Hydroxyacylglutathione hydrolase-like"/>
    <property type="match status" value="1"/>
</dbReference>
<dbReference type="GO" id="GO:0035312">
    <property type="term" value="F:5'-3' DNA exonuclease activity"/>
    <property type="evidence" value="ECO:0007669"/>
    <property type="project" value="TreeGrafter"/>
</dbReference>
<dbReference type="InterPro" id="IPR001660">
    <property type="entry name" value="SAM"/>
</dbReference>
<dbReference type="CDD" id="cd09487">
    <property type="entry name" value="SAM_superfamily"/>
    <property type="match status" value="1"/>
</dbReference>
<keyword evidence="5" id="KW-0539">Nucleus</keyword>
<evidence type="ECO:0000256" key="6">
    <source>
        <dbReference type="SAM" id="MobiDB-lite"/>
    </source>
</evidence>
<evidence type="ECO:0000256" key="2">
    <source>
        <dbReference type="ARBA" id="ARBA00010304"/>
    </source>
</evidence>
<feature type="region of interest" description="Disordered" evidence="6">
    <location>
        <begin position="446"/>
        <end position="474"/>
    </location>
</feature>
<evidence type="ECO:0000256" key="5">
    <source>
        <dbReference type="ARBA" id="ARBA00023242"/>
    </source>
</evidence>
<dbReference type="FunFam" id="3.40.50.12650:FF:000001">
    <property type="entry name" value="DNA cross-link repair 1A"/>
    <property type="match status" value="1"/>
</dbReference>
<evidence type="ECO:0000313" key="8">
    <source>
        <dbReference type="EMBL" id="CAD7703672.1"/>
    </source>
</evidence>
<comment type="similarity">
    <text evidence="2">Belongs to the DNA repair metallo-beta-lactamase (DRMBL) family.</text>
</comment>
<name>A0A8S1JDF8_9CHLO</name>
<organism evidence="8 9">
    <name type="scientific">Ostreobium quekettii</name>
    <dbReference type="NCBI Taxonomy" id="121088"/>
    <lineage>
        <taxon>Eukaryota</taxon>
        <taxon>Viridiplantae</taxon>
        <taxon>Chlorophyta</taxon>
        <taxon>core chlorophytes</taxon>
        <taxon>Ulvophyceae</taxon>
        <taxon>TCBD clade</taxon>
        <taxon>Bryopsidales</taxon>
        <taxon>Ostreobineae</taxon>
        <taxon>Ostreobiaceae</taxon>
        <taxon>Ostreobium</taxon>
    </lineage>
</organism>
<dbReference type="GO" id="GO:0003684">
    <property type="term" value="F:damaged DNA binding"/>
    <property type="evidence" value="ECO:0007669"/>
    <property type="project" value="TreeGrafter"/>
</dbReference>
<evidence type="ECO:0000256" key="1">
    <source>
        <dbReference type="ARBA" id="ARBA00004123"/>
    </source>
</evidence>
<dbReference type="Proteomes" id="UP000708148">
    <property type="component" value="Unassembled WGS sequence"/>
</dbReference>
<sequence>MSAGGLYAVDSEDDDFQSPSRIGHRRSDRKGAGLDGIPTAGPPGASAGRVGWPSGKRRPGDRDWRQGSGVGDLREAGSGVVENSIGRGGRTGPKRMRMGGRMEQEAIDLCAWQGGGALSASDRGNCTGRDRKDREGQRGVCDPLGAEARMRPAEQKENDWGLEGTLPSPKGEQEVGDRVGGNELEGGCTGGGGFEGGDCVDEGGFEGGHCMDSGGFEVLDCDEGKAGAASVRREGSCPVCGCELALVAETELGRLAHVNGCLDKGSEVDCRKGKKEVVDGCLGVTGDGNCCLASGSDGGGCHAGVQKGSGNVCREEWLETDSDGSSIDIEEWLLPLGLAKYAPLFKAAEVDRVVLPYLTENDLVEMGIQCPEDRQAILVEAHTLTQVVPVGLMNNARHTEWNALVGPHQDPVEDAHEGRCRQNHLIGPTGSSHLVQRTLHQVLGVHSRGRLSHRRGGHTAHPSAIRRKQPDGGQWLPEWQRVPGTQFVVDRFNKVWGVRCKSWFLTHFHSDHYHGLNASFDKGTIYCTPTTARLAHAQLRVPWPRLVEVELKHPRVIEGVRVTFFDANHCPGAAMVLFEPPDAPPVLHTGDARLTPAIRDEPSIQALCGRGAVLVLDTTYCDPRYAFPVQEDVVRFVAEAASREAANPSTLCLFGTYTIGKERIFFGAARALGRRVFVEGRKAAVLACVDMPREERAMLTTRREETNLHVVPMGAVNLNRMRAILESHGGRYSSVVGFQPTGWTHGRGMGRASCGRRRAQGNVVLYQVPYSEHSSFSELQSFVRWFRPRRIIPSVNNDRGPKLRAMLSHFNDATILPADGGRR</sequence>
<dbReference type="PANTHER" id="PTHR23240:SF6">
    <property type="entry name" value="DNA CROSS-LINK REPAIR 1A PROTEIN"/>
    <property type="match status" value="1"/>
</dbReference>
<dbReference type="AlphaFoldDB" id="A0A8S1JDF8"/>
<keyword evidence="3" id="KW-0227">DNA damage</keyword>
<reference evidence="8" key="1">
    <citation type="submission" date="2020-12" db="EMBL/GenBank/DDBJ databases">
        <authorList>
            <person name="Iha C."/>
        </authorList>
    </citation>
    <scope>NUCLEOTIDE SEQUENCE</scope>
</reference>
<feature type="domain" description="SAM" evidence="7">
    <location>
        <begin position="324"/>
        <end position="387"/>
    </location>
</feature>
<accession>A0A8S1JDF8</accession>
<evidence type="ECO:0000259" key="7">
    <source>
        <dbReference type="PROSITE" id="PS50105"/>
    </source>
</evidence>
<feature type="region of interest" description="Disordered" evidence="6">
    <location>
        <begin position="1"/>
        <end position="97"/>
    </location>
</feature>
<feature type="region of interest" description="Disordered" evidence="6">
    <location>
        <begin position="120"/>
        <end position="176"/>
    </location>
</feature>
<dbReference type="PROSITE" id="PS50105">
    <property type="entry name" value="SAM_DOMAIN"/>
    <property type="match status" value="1"/>
</dbReference>
<dbReference type="SMART" id="SM00454">
    <property type="entry name" value="SAM"/>
    <property type="match status" value="1"/>
</dbReference>
<dbReference type="InterPro" id="IPR011084">
    <property type="entry name" value="DRMBL"/>
</dbReference>
<dbReference type="SUPFAM" id="SSF56281">
    <property type="entry name" value="Metallo-hydrolase/oxidoreductase"/>
    <property type="match status" value="1"/>
</dbReference>
<dbReference type="PANTHER" id="PTHR23240">
    <property type="entry name" value="DNA CROSS-LINK REPAIR PROTEIN PSO2/SNM1-RELATED"/>
    <property type="match status" value="1"/>
</dbReference>
<feature type="compositionally biased region" description="Basic and acidic residues" evidence="6">
    <location>
        <begin position="128"/>
        <end position="137"/>
    </location>
</feature>
<proteinExistence type="inferred from homology"/>
<dbReference type="EMBL" id="CAJHUC010002355">
    <property type="protein sequence ID" value="CAD7703672.1"/>
    <property type="molecule type" value="Genomic_DNA"/>
</dbReference>
<dbReference type="Gene3D" id="1.10.150.50">
    <property type="entry name" value="Transcription Factor, Ets-1"/>
    <property type="match status" value="1"/>
</dbReference>
<evidence type="ECO:0000256" key="4">
    <source>
        <dbReference type="ARBA" id="ARBA00023204"/>
    </source>
</evidence>
<feature type="compositionally biased region" description="Basic residues" evidence="6">
    <location>
        <begin position="447"/>
        <end position="458"/>
    </location>
</feature>
<dbReference type="GO" id="GO:0006303">
    <property type="term" value="P:double-strand break repair via nonhomologous end joining"/>
    <property type="evidence" value="ECO:0007669"/>
    <property type="project" value="TreeGrafter"/>
</dbReference>
<dbReference type="InterPro" id="IPR013761">
    <property type="entry name" value="SAM/pointed_sf"/>
</dbReference>
<dbReference type="Pfam" id="PF07522">
    <property type="entry name" value="DRMBL"/>
    <property type="match status" value="1"/>
</dbReference>
<comment type="caution">
    <text evidence="8">The sequence shown here is derived from an EMBL/GenBank/DDBJ whole genome shotgun (WGS) entry which is preliminary data.</text>
</comment>
<dbReference type="GO" id="GO:0036297">
    <property type="term" value="P:interstrand cross-link repair"/>
    <property type="evidence" value="ECO:0007669"/>
    <property type="project" value="TreeGrafter"/>
</dbReference>
<dbReference type="SUPFAM" id="SSF47769">
    <property type="entry name" value="SAM/Pointed domain"/>
    <property type="match status" value="1"/>
</dbReference>
<dbReference type="OrthoDB" id="262529at2759"/>